<dbReference type="PANTHER" id="PTHR30273">
    <property type="entry name" value="PERIPLASMIC SIGNAL SENSOR AND SIGMA FACTOR ACTIVATOR FECR-RELATED"/>
    <property type="match status" value="1"/>
</dbReference>
<evidence type="ECO:0000259" key="1">
    <source>
        <dbReference type="Pfam" id="PF04773"/>
    </source>
</evidence>
<dbReference type="PIRSF" id="PIRSF018266">
    <property type="entry name" value="FecR"/>
    <property type="match status" value="1"/>
</dbReference>
<organism evidence="3 4">
    <name type="scientific">Achromobacter pulmonis</name>
    <dbReference type="NCBI Taxonomy" id="1389932"/>
    <lineage>
        <taxon>Bacteria</taxon>
        <taxon>Pseudomonadati</taxon>
        <taxon>Pseudomonadota</taxon>
        <taxon>Betaproteobacteria</taxon>
        <taxon>Burkholderiales</taxon>
        <taxon>Alcaligenaceae</taxon>
        <taxon>Achromobacter</taxon>
    </lineage>
</organism>
<dbReference type="Pfam" id="PF16220">
    <property type="entry name" value="DUF4880"/>
    <property type="match status" value="1"/>
</dbReference>
<comment type="caution">
    <text evidence="3">The sequence shown here is derived from an EMBL/GenBank/DDBJ whole genome shotgun (WGS) entry which is preliminary data.</text>
</comment>
<reference evidence="3 4" key="1">
    <citation type="submission" date="2018-01" db="EMBL/GenBank/DDBJ databases">
        <title>The draft genome of an aniline degradation strain ANB-1.</title>
        <authorList>
            <person name="Zhang L."/>
            <person name="Jiang J."/>
        </authorList>
    </citation>
    <scope>NUCLEOTIDE SEQUENCE [LARGE SCALE GENOMIC DNA]</scope>
    <source>
        <strain evidence="3 4">ANB-1</strain>
    </source>
</reference>
<dbReference type="PANTHER" id="PTHR30273:SF2">
    <property type="entry name" value="PROTEIN FECR"/>
    <property type="match status" value="1"/>
</dbReference>
<dbReference type="InterPro" id="IPR032623">
    <property type="entry name" value="FecR_N"/>
</dbReference>
<protein>
    <submittedName>
        <fullName evidence="3">Siderophore-interacting protein</fullName>
    </submittedName>
</protein>
<gene>
    <name evidence="3" type="ORF">C1I89_08845</name>
</gene>
<name>A0A2N8KMV9_9BURK</name>
<keyword evidence="4" id="KW-1185">Reference proteome</keyword>
<dbReference type="Proteomes" id="UP000235994">
    <property type="component" value="Unassembled WGS sequence"/>
</dbReference>
<feature type="domain" description="FecR protein" evidence="1">
    <location>
        <begin position="112"/>
        <end position="207"/>
    </location>
</feature>
<dbReference type="AlphaFoldDB" id="A0A2N8KMV9"/>
<dbReference type="Pfam" id="PF04773">
    <property type="entry name" value="FecR"/>
    <property type="match status" value="1"/>
</dbReference>
<proteinExistence type="predicted"/>
<dbReference type="RefSeq" id="WP_102772840.1">
    <property type="nucleotide sequence ID" value="NZ_POQS01000002.1"/>
</dbReference>
<accession>A0A2N8KMV9</accession>
<evidence type="ECO:0000313" key="4">
    <source>
        <dbReference type="Proteomes" id="UP000235994"/>
    </source>
</evidence>
<sequence>MSGRATGPAELPASVIREASLWFVRLGADDATAEDGAACRRWIEASPAHRQAWERVEMLGRQFGLIEPHAGLAALERTPRRGRRRALKALSLVLGAGGLAAAGLPWTEWTSDYATAVGQRRSATLPDGSVLTLNSDSAADLRFDAARRLVVLRRGELHLASHADALAPPRPLAVSTPAGRVTALGTRFTVRLADEGAWIAVTEGTVRIEPAADGGAARLLQAGSGAYFDRRAVQPAVPVAQAEDWLHGALYADGMRLDAFVEKLARYRPGRLACDPAVAALRISGSFPLDDTDRALAAVARTLPVRVERHTRYWVVLRPAG</sequence>
<dbReference type="GO" id="GO:0016989">
    <property type="term" value="F:sigma factor antagonist activity"/>
    <property type="evidence" value="ECO:0007669"/>
    <property type="project" value="TreeGrafter"/>
</dbReference>
<feature type="domain" description="FecR N-terminal" evidence="2">
    <location>
        <begin position="17"/>
        <end position="59"/>
    </location>
</feature>
<dbReference type="Gene3D" id="2.60.120.1440">
    <property type="match status" value="1"/>
</dbReference>
<dbReference type="InterPro" id="IPR012373">
    <property type="entry name" value="Ferrdict_sens_TM"/>
</dbReference>
<evidence type="ECO:0000313" key="3">
    <source>
        <dbReference type="EMBL" id="PND34791.1"/>
    </source>
</evidence>
<evidence type="ECO:0000259" key="2">
    <source>
        <dbReference type="Pfam" id="PF16220"/>
    </source>
</evidence>
<dbReference type="InterPro" id="IPR006860">
    <property type="entry name" value="FecR"/>
</dbReference>
<dbReference type="EMBL" id="POQS01000002">
    <property type="protein sequence ID" value="PND34791.1"/>
    <property type="molecule type" value="Genomic_DNA"/>
</dbReference>